<dbReference type="Proteomes" id="UP000095658">
    <property type="component" value="Unassembled WGS sequence"/>
</dbReference>
<dbReference type="OrthoDB" id="2967651at2"/>
<feature type="transmembrane region" description="Helical" evidence="1">
    <location>
        <begin position="100"/>
        <end position="118"/>
    </location>
</feature>
<reference evidence="2 3" key="1">
    <citation type="submission" date="2016-06" db="EMBL/GenBank/DDBJ databases">
        <title>Domibacillus iocasae genome sequencing.</title>
        <authorList>
            <person name="Verma A."/>
            <person name="Pal Y."/>
            <person name="Ojha A.K."/>
            <person name="Krishnamurthi S."/>
        </authorList>
    </citation>
    <scope>NUCLEOTIDE SEQUENCE [LARGE SCALE GENOMIC DNA]</scope>
    <source>
        <strain evidence="2 3">DSM 29979</strain>
    </source>
</reference>
<evidence type="ECO:0000313" key="3">
    <source>
        <dbReference type="Proteomes" id="UP000095658"/>
    </source>
</evidence>
<name>A0A1E7DNC5_9BACI</name>
<dbReference type="STRING" id="1714016.BA724_09820"/>
<dbReference type="EMBL" id="MAMP01000022">
    <property type="protein sequence ID" value="OES44559.1"/>
    <property type="molecule type" value="Genomic_DNA"/>
</dbReference>
<gene>
    <name evidence="2" type="ORF">BA724_09820</name>
</gene>
<keyword evidence="1" id="KW-0812">Transmembrane</keyword>
<protein>
    <recommendedName>
        <fullName evidence="4">Rhodanese domain-containing protein</fullName>
    </recommendedName>
</protein>
<proteinExistence type="predicted"/>
<keyword evidence="1" id="KW-1133">Transmembrane helix</keyword>
<sequence>MGGWQALYRALWKGSTFSDADEAVGNELLDKLNHPRLRKTPETKFFEAVRRVNDSSLSDSEKMTLIHAYIQGLEKVKQKTDFITCAYKIKALKLRGEYEMTGFIITAAVLTAALLIGYKRYWPVNVKRILPDEVAGHPVIDVRDWQEANRLPLAGAEHIPCGYIPRNADKFGGQEVYIAAASAVERNFSVRLLKKYNIHVKGFICMNESV</sequence>
<comment type="caution">
    <text evidence="2">The sequence shown here is derived from an EMBL/GenBank/DDBJ whole genome shotgun (WGS) entry which is preliminary data.</text>
</comment>
<dbReference type="SUPFAM" id="SSF52821">
    <property type="entry name" value="Rhodanese/Cell cycle control phosphatase"/>
    <property type="match status" value="1"/>
</dbReference>
<organism evidence="2 3">
    <name type="scientific">Domibacillus iocasae</name>
    <dbReference type="NCBI Taxonomy" id="1714016"/>
    <lineage>
        <taxon>Bacteria</taxon>
        <taxon>Bacillati</taxon>
        <taxon>Bacillota</taxon>
        <taxon>Bacilli</taxon>
        <taxon>Bacillales</taxon>
        <taxon>Bacillaceae</taxon>
        <taxon>Domibacillus</taxon>
    </lineage>
</organism>
<keyword evidence="1" id="KW-0472">Membrane</keyword>
<keyword evidence="3" id="KW-1185">Reference proteome</keyword>
<evidence type="ECO:0008006" key="4">
    <source>
        <dbReference type="Google" id="ProtNLM"/>
    </source>
</evidence>
<accession>A0A1E7DNC5</accession>
<evidence type="ECO:0000313" key="2">
    <source>
        <dbReference type="EMBL" id="OES44559.1"/>
    </source>
</evidence>
<dbReference type="AlphaFoldDB" id="A0A1E7DNC5"/>
<evidence type="ECO:0000256" key="1">
    <source>
        <dbReference type="SAM" id="Phobius"/>
    </source>
</evidence>
<dbReference type="InterPro" id="IPR036873">
    <property type="entry name" value="Rhodanese-like_dom_sf"/>
</dbReference>
<dbReference type="RefSeq" id="WP_069939150.1">
    <property type="nucleotide sequence ID" value="NZ_MAMP01000022.1"/>
</dbReference>